<dbReference type="HOGENOM" id="CLU_1113857_0_0_2"/>
<reference evidence="1 2" key="1">
    <citation type="journal article" date="2008" name="Genome Biol.">
        <title>A genomic analysis of the archaeal system Ignicoccus hospitalis-Nanoarchaeum equitans.</title>
        <authorList>
            <person name="Podar M."/>
            <person name="Anderson I."/>
            <person name="Makarova K.S."/>
            <person name="Elkins J.G."/>
            <person name="Ivanova N."/>
            <person name="Wall M.A."/>
            <person name="Lykidis A."/>
            <person name="Mavromatis K."/>
            <person name="Sun H."/>
            <person name="Hudson M.E."/>
            <person name="Chen W."/>
            <person name="Deciu C."/>
            <person name="Hutchison D."/>
            <person name="Eads J.R."/>
            <person name="Anderson A."/>
            <person name="Fernandes F."/>
            <person name="Szeto E."/>
            <person name="Lapidus A."/>
            <person name="Kyrpides N.C."/>
            <person name="Saier M.H.Jr."/>
            <person name="Richardson P.M."/>
            <person name="Rachel R."/>
            <person name="Huber H."/>
            <person name="Eisen J.A."/>
            <person name="Koonin E.V."/>
            <person name="Keller M."/>
            <person name="Stetter K.O."/>
        </authorList>
    </citation>
    <scope>NUCLEOTIDE SEQUENCE [LARGE SCALE GENOMIC DNA]</scope>
    <source>
        <strain evidence="2">KIN4/I / DSM 18386 / JCM 14125</strain>
    </source>
</reference>
<dbReference type="KEGG" id="iho:Igni_0141"/>
<organism evidence="1 2">
    <name type="scientific">Ignicoccus hospitalis (strain KIN4/I / DSM 18386 / JCM 14125)</name>
    <dbReference type="NCBI Taxonomy" id="453591"/>
    <lineage>
        <taxon>Archaea</taxon>
        <taxon>Thermoproteota</taxon>
        <taxon>Thermoprotei</taxon>
        <taxon>Desulfurococcales</taxon>
        <taxon>Desulfurococcaceae</taxon>
        <taxon>Ignicoccus</taxon>
    </lineage>
</organism>
<name>A8A8S3_IGNH4</name>
<dbReference type="AlphaFoldDB" id="A8A8S3"/>
<protein>
    <submittedName>
        <fullName evidence="1">Uncharacterized protein</fullName>
    </submittedName>
</protein>
<keyword evidence="2" id="KW-1185">Reference proteome</keyword>
<dbReference type="Proteomes" id="UP000000262">
    <property type="component" value="Chromosome"/>
</dbReference>
<accession>A8A8S3</accession>
<evidence type="ECO:0000313" key="2">
    <source>
        <dbReference type="Proteomes" id="UP000000262"/>
    </source>
</evidence>
<proteinExistence type="predicted"/>
<dbReference type="EMBL" id="CP000816">
    <property type="protein sequence ID" value="ABU81325.1"/>
    <property type="molecule type" value="Genomic_DNA"/>
</dbReference>
<sequence>MAGRSAAGLYMASGVVLLHTGCLKVAVASLPGSAQTSSTVRFAPAPPKKSVLIMGTFEPKYKLINSLYVALTKLEELDMVSSAGMIDNNVFSVPGDEAPYAKIMFTIGKKTKEYWLVGVPSEISTKILSNLKDSIRAFRGSLPKETIYEIVDDPEGLAKIMGGVKRIVYVFDPETQAYASIELANMLAAFEGRKAEKVAVVNVGKGMPAFVPSTLQALERLGFVKDSLVLETPTLNSFEMLKLAKFVFL</sequence>
<gene>
    <name evidence="1" type="ordered locus">Igni_0141</name>
</gene>
<evidence type="ECO:0000313" key="1">
    <source>
        <dbReference type="EMBL" id="ABU81325.1"/>
    </source>
</evidence>
<dbReference type="STRING" id="453591.Igni_0141"/>